<evidence type="ECO:0000259" key="5">
    <source>
        <dbReference type="Pfam" id="PF04542"/>
    </source>
</evidence>
<keyword evidence="2" id="KW-0731">Sigma factor</keyword>
<dbReference type="GO" id="GO:0016987">
    <property type="term" value="F:sigma factor activity"/>
    <property type="evidence" value="ECO:0007669"/>
    <property type="project" value="UniProtKB-KW"/>
</dbReference>
<evidence type="ECO:0000256" key="1">
    <source>
        <dbReference type="ARBA" id="ARBA00023015"/>
    </source>
</evidence>
<gene>
    <name evidence="6" type="ORF">LEA_01614</name>
</gene>
<proteinExistence type="predicted"/>
<dbReference type="InterPro" id="IPR013325">
    <property type="entry name" value="RNA_pol_sigma_r2"/>
</dbReference>
<protein>
    <submittedName>
        <fullName evidence="6">RNA polymerase factor sigma-70</fullName>
    </submittedName>
</protein>
<dbReference type="EMBL" id="AJWY01001117">
    <property type="protein sequence ID" value="EKC80220.1"/>
    <property type="molecule type" value="Genomic_DNA"/>
</dbReference>
<reference evidence="6" key="1">
    <citation type="journal article" date="2013" name="Environ. Microbiol.">
        <title>Microbiota from the distal guts of lean and obese adolescents exhibit partial functional redundancy besides clear differences in community structure.</title>
        <authorList>
            <person name="Ferrer M."/>
            <person name="Ruiz A."/>
            <person name="Lanza F."/>
            <person name="Haange S.B."/>
            <person name="Oberbach A."/>
            <person name="Till H."/>
            <person name="Bargiela R."/>
            <person name="Campoy C."/>
            <person name="Segura M.T."/>
            <person name="Richter M."/>
            <person name="von Bergen M."/>
            <person name="Seifert J."/>
            <person name="Suarez A."/>
        </authorList>
    </citation>
    <scope>NUCLEOTIDE SEQUENCE</scope>
</reference>
<evidence type="ECO:0000313" key="6">
    <source>
        <dbReference type="EMBL" id="EKC80220.1"/>
    </source>
</evidence>
<organism evidence="6">
    <name type="scientific">human gut metagenome</name>
    <dbReference type="NCBI Taxonomy" id="408170"/>
    <lineage>
        <taxon>unclassified sequences</taxon>
        <taxon>metagenomes</taxon>
        <taxon>organismal metagenomes</taxon>
    </lineage>
</organism>
<comment type="caution">
    <text evidence="6">The sequence shown here is derived from an EMBL/GenBank/DDBJ whole genome shotgun (WGS) entry which is preliminary data.</text>
</comment>
<keyword evidence="4" id="KW-0804">Transcription</keyword>
<dbReference type="PANTHER" id="PTHR30385:SF1">
    <property type="entry name" value="RNA POLYMERASE SIGMA-H FACTOR"/>
    <property type="match status" value="1"/>
</dbReference>
<dbReference type="AlphaFoldDB" id="K1UPW1"/>
<dbReference type="PANTHER" id="PTHR30385">
    <property type="entry name" value="SIGMA FACTOR F FLAGELLAR"/>
    <property type="match status" value="1"/>
</dbReference>
<evidence type="ECO:0000256" key="4">
    <source>
        <dbReference type="ARBA" id="ARBA00023163"/>
    </source>
</evidence>
<dbReference type="SUPFAM" id="SSF88946">
    <property type="entry name" value="Sigma2 domain of RNA polymerase sigma factors"/>
    <property type="match status" value="1"/>
</dbReference>
<accession>K1UPW1</accession>
<keyword evidence="3" id="KW-0238">DNA-binding</keyword>
<dbReference type="InterPro" id="IPR007627">
    <property type="entry name" value="RNA_pol_sigma70_r2"/>
</dbReference>
<name>K1UPW1_9ZZZZ</name>
<feature type="domain" description="RNA polymerase sigma-70 region 2" evidence="5">
    <location>
        <begin position="35"/>
        <end position="104"/>
    </location>
</feature>
<dbReference type="Pfam" id="PF04542">
    <property type="entry name" value="Sigma70_r2"/>
    <property type="match status" value="1"/>
</dbReference>
<feature type="non-terminal residue" evidence="6">
    <location>
        <position position="155"/>
    </location>
</feature>
<dbReference type="GO" id="GO:0003677">
    <property type="term" value="F:DNA binding"/>
    <property type="evidence" value="ECO:0007669"/>
    <property type="project" value="UniProtKB-KW"/>
</dbReference>
<evidence type="ECO:0000256" key="3">
    <source>
        <dbReference type="ARBA" id="ARBA00023125"/>
    </source>
</evidence>
<dbReference type="Gene3D" id="1.10.1740.10">
    <property type="match status" value="1"/>
</dbReference>
<dbReference type="InterPro" id="IPR014284">
    <property type="entry name" value="RNA_pol_sigma-70_dom"/>
</dbReference>
<dbReference type="GO" id="GO:0006352">
    <property type="term" value="P:DNA-templated transcription initiation"/>
    <property type="evidence" value="ECO:0007669"/>
    <property type="project" value="InterPro"/>
</dbReference>
<evidence type="ECO:0000256" key="2">
    <source>
        <dbReference type="ARBA" id="ARBA00023082"/>
    </source>
</evidence>
<dbReference type="NCBIfam" id="TIGR02937">
    <property type="entry name" value="sigma70-ECF"/>
    <property type="match status" value="1"/>
</dbReference>
<keyword evidence="1" id="KW-0805">Transcription regulation</keyword>
<sequence>MWSALLFELFPHYNTNDETIIARSHDGDDAATDFLLEKYKPLVKKKARTLFLIGGDNDDLIQEGMIALYKAIRAFRADRESSFVHYASLCIDNQLYNVIKGANRLKNSPLNTYVSLYSPLNSDTENNSRETLADTLQPSELINPEDIVIDKENVT</sequence>